<proteinExistence type="predicted"/>
<accession>A0ACC0FD71</accession>
<comment type="caution">
    <text evidence="1">The sequence shown here is derived from an EMBL/GenBank/DDBJ whole genome shotgun (WGS) entry which is preliminary data.</text>
</comment>
<reference evidence="1 2" key="1">
    <citation type="journal article" date="2022" name="Plant J.">
        <title>Chromosome-level genome of Camellia lanceoleosa provides a valuable resource for understanding genome evolution and self-incompatibility.</title>
        <authorList>
            <person name="Gong W."/>
            <person name="Xiao S."/>
            <person name="Wang L."/>
            <person name="Liao Z."/>
            <person name="Chang Y."/>
            <person name="Mo W."/>
            <person name="Hu G."/>
            <person name="Li W."/>
            <person name="Zhao G."/>
            <person name="Zhu H."/>
            <person name="Hu X."/>
            <person name="Ji K."/>
            <person name="Xiang X."/>
            <person name="Song Q."/>
            <person name="Yuan D."/>
            <person name="Jin S."/>
            <person name="Zhang L."/>
        </authorList>
    </citation>
    <scope>NUCLEOTIDE SEQUENCE [LARGE SCALE GENOMIC DNA]</scope>
    <source>
        <strain evidence="1">SQ_2022a</strain>
    </source>
</reference>
<dbReference type="Proteomes" id="UP001060215">
    <property type="component" value="Chromosome 15"/>
</dbReference>
<evidence type="ECO:0000313" key="2">
    <source>
        <dbReference type="Proteomes" id="UP001060215"/>
    </source>
</evidence>
<dbReference type="EMBL" id="CM045772">
    <property type="protein sequence ID" value="KAI7986667.1"/>
    <property type="molecule type" value="Genomic_DNA"/>
</dbReference>
<keyword evidence="2" id="KW-1185">Reference proteome</keyword>
<name>A0ACC0FD71_9ERIC</name>
<sequence>MLGPTCGGGGLPAEGKWGTPCNAADPNEGGGTEGLGTTAGGGGPGRVIGDAPEMKLKVELKRKAGLLSKRGTSPRANRIGH</sequence>
<evidence type="ECO:0000313" key="1">
    <source>
        <dbReference type="EMBL" id="KAI7986667.1"/>
    </source>
</evidence>
<protein>
    <submittedName>
        <fullName evidence="1">Uncharacterized protein</fullName>
    </submittedName>
</protein>
<gene>
    <name evidence="1" type="ORF">LOK49_LG14G01652</name>
</gene>
<organism evidence="1 2">
    <name type="scientific">Camellia lanceoleosa</name>
    <dbReference type="NCBI Taxonomy" id="1840588"/>
    <lineage>
        <taxon>Eukaryota</taxon>
        <taxon>Viridiplantae</taxon>
        <taxon>Streptophyta</taxon>
        <taxon>Embryophyta</taxon>
        <taxon>Tracheophyta</taxon>
        <taxon>Spermatophyta</taxon>
        <taxon>Magnoliopsida</taxon>
        <taxon>eudicotyledons</taxon>
        <taxon>Gunneridae</taxon>
        <taxon>Pentapetalae</taxon>
        <taxon>asterids</taxon>
        <taxon>Ericales</taxon>
        <taxon>Theaceae</taxon>
        <taxon>Camellia</taxon>
    </lineage>
</organism>